<reference evidence="12" key="1">
    <citation type="journal article" date="2019" name="Int. J. Syst. Evol. Microbiol.">
        <title>The Global Catalogue of Microorganisms (GCM) 10K type strain sequencing project: providing services to taxonomists for standard genome sequencing and annotation.</title>
        <authorList>
            <consortium name="The Broad Institute Genomics Platform"/>
            <consortium name="The Broad Institute Genome Sequencing Center for Infectious Disease"/>
            <person name="Wu L."/>
            <person name="Ma J."/>
        </authorList>
    </citation>
    <scope>NUCLEOTIDE SEQUENCE [LARGE SCALE GENOMIC DNA]</scope>
    <source>
        <strain evidence="12">CCUG 59778</strain>
    </source>
</reference>
<feature type="transmembrane region" description="Helical" evidence="9">
    <location>
        <begin position="33"/>
        <end position="51"/>
    </location>
</feature>
<feature type="transmembrane region" description="Helical" evidence="9">
    <location>
        <begin position="79"/>
        <end position="95"/>
    </location>
</feature>
<comment type="caution">
    <text evidence="11">The sequence shown here is derived from an EMBL/GenBank/DDBJ whole genome shotgun (WGS) entry which is preliminary data.</text>
</comment>
<feature type="transmembrane region" description="Helical" evidence="9">
    <location>
        <begin position="58"/>
        <end position="73"/>
    </location>
</feature>
<keyword evidence="5" id="KW-0547">Nucleotide-binding</keyword>
<dbReference type="InterPro" id="IPR036890">
    <property type="entry name" value="HATPase_C_sf"/>
</dbReference>
<dbReference type="InterPro" id="IPR050482">
    <property type="entry name" value="Sensor_HK_TwoCompSys"/>
</dbReference>
<dbReference type="EMBL" id="JBHSEC010000022">
    <property type="protein sequence ID" value="MFC4411722.1"/>
    <property type="molecule type" value="Genomic_DNA"/>
</dbReference>
<name>A0ABV8X750_9LACT</name>
<gene>
    <name evidence="11" type="ORF">ACFOZY_15130</name>
</gene>
<evidence type="ECO:0000256" key="8">
    <source>
        <dbReference type="ARBA" id="ARBA00023012"/>
    </source>
</evidence>
<keyword evidence="9" id="KW-0472">Membrane</keyword>
<dbReference type="CDD" id="cd16917">
    <property type="entry name" value="HATPase_UhpB-NarQ-NarX-like"/>
    <property type="match status" value="1"/>
</dbReference>
<proteinExistence type="predicted"/>
<dbReference type="PANTHER" id="PTHR24421">
    <property type="entry name" value="NITRATE/NITRITE SENSOR PROTEIN NARX-RELATED"/>
    <property type="match status" value="1"/>
</dbReference>
<accession>A0ABV8X750</accession>
<evidence type="ECO:0000256" key="6">
    <source>
        <dbReference type="ARBA" id="ARBA00022777"/>
    </source>
</evidence>
<evidence type="ECO:0000256" key="5">
    <source>
        <dbReference type="ARBA" id="ARBA00022741"/>
    </source>
</evidence>
<keyword evidence="9" id="KW-0812">Transmembrane</keyword>
<keyword evidence="12" id="KW-1185">Reference proteome</keyword>
<dbReference type="InterPro" id="IPR011712">
    <property type="entry name" value="Sig_transdc_His_kin_sub3_dim/P"/>
</dbReference>
<dbReference type="EC" id="2.7.13.3" evidence="2"/>
<feature type="transmembrane region" description="Helical" evidence="9">
    <location>
        <begin position="102"/>
        <end position="118"/>
    </location>
</feature>
<sequence>MIPFTERIINWAIRPLVFGLLWILVLLPIERDFLPSGLLLCALAFIFYFFIPVTTKPIVLYIAVSFTFLPIILEAGSEPIFLQLAFLLIDACFRLDSRNFKLYLLPIFGIAVLLSVFTSDVHTVSMLLLAGAGILAWSVNRDRNERVEYRRLYDGLLDEYRKLKREHSESDRVARLEERARIAHDIHDSVGHQLTALLMQLEMMSIEKQSEEYEGLKVMAKESLEETRKAVKTLKYELATGIESVIQLIRKLESDHSLSVKFTTRQGVLRTTLSNEQSVTLYRSIQEALTNAMKHGDTREVSVTIGRTALGELEWIVTNGLSRQTHFTEGFGLTAMRERVASVGGELRVLQTEKAFTVEGMMPIGGVKVGS</sequence>
<keyword evidence="3" id="KW-0597">Phosphoprotein</keyword>
<dbReference type="Proteomes" id="UP001595817">
    <property type="component" value="Unassembled WGS sequence"/>
</dbReference>
<evidence type="ECO:0000313" key="12">
    <source>
        <dbReference type="Proteomes" id="UP001595817"/>
    </source>
</evidence>
<evidence type="ECO:0000256" key="1">
    <source>
        <dbReference type="ARBA" id="ARBA00000085"/>
    </source>
</evidence>
<evidence type="ECO:0000256" key="3">
    <source>
        <dbReference type="ARBA" id="ARBA00022553"/>
    </source>
</evidence>
<evidence type="ECO:0000256" key="2">
    <source>
        <dbReference type="ARBA" id="ARBA00012438"/>
    </source>
</evidence>
<evidence type="ECO:0000256" key="7">
    <source>
        <dbReference type="ARBA" id="ARBA00022840"/>
    </source>
</evidence>
<keyword evidence="6 11" id="KW-0418">Kinase</keyword>
<dbReference type="Pfam" id="PF07730">
    <property type="entry name" value="HisKA_3"/>
    <property type="match status" value="1"/>
</dbReference>
<keyword evidence="4" id="KW-0808">Transferase</keyword>
<feature type="domain" description="Signal transduction histidine kinase subgroup 3 dimerisation and phosphoacceptor" evidence="10">
    <location>
        <begin position="178"/>
        <end position="235"/>
    </location>
</feature>
<comment type="catalytic activity">
    <reaction evidence="1">
        <text>ATP + protein L-histidine = ADP + protein N-phospho-L-histidine.</text>
        <dbReference type="EC" id="2.7.13.3"/>
    </reaction>
</comment>
<organism evidence="11 12">
    <name type="scientific">Chungangia koreensis</name>
    <dbReference type="NCBI Taxonomy" id="752657"/>
    <lineage>
        <taxon>Bacteria</taxon>
        <taxon>Bacillati</taxon>
        <taxon>Bacillota</taxon>
        <taxon>Bacilli</taxon>
        <taxon>Lactobacillales</taxon>
        <taxon>Chungangia</taxon>
    </lineage>
</organism>
<evidence type="ECO:0000256" key="9">
    <source>
        <dbReference type="SAM" id="Phobius"/>
    </source>
</evidence>
<protein>
    <recommendedName>
        <fullName evidence="2">histidine kinase</fullName>
        <ecNumber evidence="2">2.7.13.3</ecNumber>
    </recommendedName>
</protein>
<evidence type="ECO:0000259" key="10">
    <source>
        <dbReference type="Pfam" id="PF07730"/>
    </source>
</evidence>
<evidence type="ECO:0000256" key="4">
    <source>
        <dbReference type="ARBA" id="ARBA00022679"/>
    </source>
</evidence>
<dbReference type="SUPFAM" id="SSF55874">
    <property type="entry name" value="ATPase domain of HSP90 chaperone/DNA topoisomerase II/histidine kinase"/>
    <property type="match status" value="1"/>
</dbReference>
<dbReference type="Gene3D" id="3.30.565.10">
    <property type="entry name" value="Histidine kinase-like ATPase, C-terminal domain"/>
    <property type="match status" value="1"/>
</dbReference>
<keyword evidence="8" id="KW-0902">Two-component regulatory system</keyword>
<keyword evidence="9" id="KW-1133">Transmembrane helix</keyword>
<dbReference type="GO" id="GO:0016301">
    <property type="term" value="F:kinase activity"/>
    <property type="evidence" value="ECO:0007669"/>
    <property type="project" value="UniProtKB-KW"/>
</dbReference>
<evidence type="ECO:0000313" key="11">
    <source>
        <dbReference type="EMBL" id="MFC4411722.1"/>
    </source>
</evidence>
<feature type="transmembrane region" description="Helical" evidence="9">
    <location>
        <begin position="7"/>
        <end position="27"/>
    </location>
</feature>
<dbReference type="PANTHER" id="PTHR24421:SF10">
    <property type="entry name" value="NITRATE_NITRITE SENSOR PROTEIN NARQ"/>
    <property type="match status" value="1"/>
</dbReference>
<dbReference type="Gene3D" id="1.20.5.1930">
    <property type="match status" value="1"/>
</dbReference>
<keyword evidence="7" id="KW-0067">ATP-binding</keyword>
<dbReference type="RefSeq" id="WP_378156994.1">
    <property type="nucleotide sequence ID" value="NZ_JBHSEC010000022.1"/>
</dbReference>